<organism evidence="3 4">
    <name type="scientific">Hydrotalea sandarakina</name>
    <dbReference type="NCBI Taxonomy" id="1004304"/>
    <lineage>
        <taxon>Bacteria</taxon>
        <taxon>Pseudomonadati</taxon>
        <taxon>Bacteroidota</taxon>
        <taxon>Chitinophagia</taxon>
        <taxon>Chitinophagales</taxon>
        <taxon>Chitinophagaceae</taxon>
        <taxon>Hydrotalea</taxon>
    </lineage>
</organism>
<dbReference type="OrthoDB" id="677560at2"/>
<keyword evidence="4" id="KW-1185">Reference proteome</keyword>
<comment type="similarity">
    <text evidence="1">Belongs to the UPF0213 family.</text>
</comment>
<dbReference type="EMBL" id="QKZV01000006">
    <property type="protein sequence ID" value="PZX61776.1"/>
    <property type="molecule type" value="Genomic_DNA"/>
</dbReference>
<comment type="caution">
    <text evidence="3">The sequence shown here is derived from an EMBL/GenBank/DDBJ whole genome shotgun (WGS) entry which is preliminary data.</text>
</comment>
<feature type="domain" description="GIY-YIG" evidence="2">
    <location>
        <begin position="1"/>
        <end position="75"/>
    </location>
</feature>
<dbReference type="InterPro" id="IPR000305">
    <property type="entry name" value="GIY-YIG_endonuc"/>
</dbReference>
<keyword evidence="3" id="KW-0540">Nuclease</keyword>
<dbReference type="RefSeq" id="WP_111295736.1">
    <property type="nucleotide sequence ID" value="NZ_QKZV01000006.1"/>
</dbReference>
<gene>
    <name evidence="3" type="ORF">LX80_01936</name>
</gene>
<dbReference type="InterPro" id="IPR035901">
    <property type="entry name" value="GIY-YIG_endonuc_sf"/>
</dbReference>
<dbReference type="PROSITE" id="PS50164">
    <property type="entry name" value="GIY_YIG"/>
    <property type="match status" value="1"/>
</dbReference>
<dbReference type="CDD" id="cd10449">
    <property type="entry name" value="GIY-YIG_SLX1_like"/>
    <property type="match status" value="1"/>
</dbReference>
<dbReference type="Pfam" id="PF01541">
    <property type="entry name" value="GIY-YIG"/>
    <property type="match status" value="1"/>
</dbReference>
<dbReference type="InterPro" id="IPR050190">
    <property type="entry name" value="UPF0213_domain"/>
</dbReference>
<evidence type="ECO:0000256" key="1">
    <source>
        <dbReference type="ARBA" id="ARBA00007435"/>
    </source>
</evidence>
<dbReference type="Gene3D" id="3.40.1440.10">
    <property type="entry name" value="GIY-YIG endonuclease"/>
    <property type="match status" value="1"/>
</dbReference>
<dbReference type="AlphaFoldDB" id="A0A2W7RS98"/>
<protein>
    <submittedName>
        <fullName evidence="3">Putative endonuclease</fullName>
    </submittedName>
</protein>
<keyword evidence="3" id="KW-0378">Hydrolase</keyword>
<reference evidence="3 4" key="1">
    <citation type="submission" date="2018-06" db="EMBL/GenBank/DDBJ databases">
        <title>Genomic Encyclopedia of Archaeal and Bacterial Type Strains, Phase II (KMG-II): from individual species to whole genera.</title>
        <authorList>
            <person name="Goeker M."/>
        </authorList>
    </citation>
    <scope>NUCLEOTIDE SEQUENCE [LARGE SCALE GENOMIC DNA]</scope>
    <source>
        <strain evidence="3 4">DSM 23241</strain>
    </source>
</reference>
<dbReference type="PANTHER" id="PTHR34477:SF1">
    <property type="entry name" value="UPF0213 PROTEIN YHBQ"/>
    <property type="match status" value="1"/>
</dbReference>
<evidence type="ECO:0000313" key="4">
    <source>
        <dbReference type="Proteomes" id="UP000249720"/>
    </source>
</evidence>
<keyword evidence="3" id="KW-0255">Endonuclease</keyword>
<proteinExistence type="inferred from homology"/>
<sequence length="87" mass="10556">MYDVYIIESLQVGDWYKGFTEDYEKRFIQHNNGESTFTSTKRPCKLIFVQVFTSKQLALQQEKKLKHCNRKYLQWLIHQRINLLLDV</sequence>
<evidence type="ECO:0000313" key="3">
    <source>
        <dbReference type="EMBL" id="PZX61776.1"/>
    </source>
</evidence>
<evidence type="ECO:0000259" key="2">
    <source>
        <dbReference type="PROSITE" id="PS50164"/>
    </source>
</evidence>
<dbReference type="PANTHER" id="PTHR34477">
    <property type="entry name" value="UPF0213 PROTEIN YHBQ"/>
    <property type="match status" value="1"/>
</dbReference>
<name>A0A2W7RS98_9BACT</name>
<accession>A0A2W7RS98</accession>
<dbReference type="GO" id="GO:0004519">
    <property type="term" value="F:endonuclease activity"/>
    <property type="evidence" value="ECO:0007669"/>
    <property type="project" value="UniProtKB-KW"/>
</dbReference>
<dbReference type="Proteomes" id="UP000249720">
    <property type="component" value="Unassembled WGS sequence"/>
</dbReference>
<dbReference type="SUPFAM" id="SSF82771">
    <property type="entry name" value="GIY-YIG endonuclease"/>
    <property type="match status" value="1"/>
</dbReference>